<evidence type="ECO:0000313" key="7">
    <source>
        <dbReference type="Proteomes" id="UP000009223"/>
    </source>
</evidence>
<evidence type="ECO:0000259" key="5">
    <source>
        <dbReference type="PROSITE" id="PS51078"/>
    </source>
</evidence>
<evidence type="ECO:0000259" key="4">
    <source>
        <dbReference type="PROSITE" id="PS51077"/>
    </source>
</evidence>
<dbReference type="RefSeq" id="WP_015707265.1">
    <property type="nucleotide sequence ID" value="NC_015578.1"/>
</dbReference>
<dbReference type="FunFam" id="1.10.10.10:FF:000056">
    <property type="entry name" value="IclR family transcriptional regulator"/>
    <property type="match status" value="1"/>
</dbReference>
<dbReference type="HOGENOM" id="CLU_062618_7_1_12"/>
<dbReference type="KEGG" id="tpi:TREPR_2990"/>
<dbReference type="STRING" id="545694.TREPR_2990"/>
<dbReference type="InterPro" id="IPR014757">
    <property type="entry name" value="Tscrpt_reg_IclR_C"/>
</dbReference>
<keyword evidence="3" id="KW-0804">Transcription</keyword>
<dbReference type="SUPFAM" id="SSF46785">
    <property type="entry name" value="Winged helix' DNA-binding domain"/>
    <property type="match status" value="1"/>
</dbReference>
<dbReference type="eggNOG" id="COG1414">
    <property type="taxonomic scope" value="Bacteria"/>
</dbReference>
<dbReference type="SMART" id="SM00346">
    <property type="entry name" value="HTH_ICLR"/>
    <property type="match status" value="1"/>
</dbReference>
<evidence type="ECO:0000256" key="1">
    <source>
        <dbReference type="ARBA" id="ARBA00023015"/>
    </source>
</evidence>
<dbReference type="OrthoDB" id="9791752at2"/>
<reference evidence="6 7" key="2">
    <citation type="journal article" date="2011" name="ISME J.">
        <title>RNA-seq reveals cooperative metabolic interactions between two termite-gut spirochete species in co-culture.</title>
        <authorList>
            <person name="Rosenthal A.Z."/>
            <person name="Matson E.G."/>
            <person name="Eldar A."/>
            <person name="Leadbetter J.R."/>
        </authorList>
    </citation>
    <scope>NUCLEOTIDE SEQUENCE [LARGE SCALE GENOMIC DNA]</scope>
    <source>
        <strain evidence="7">ATCC BAA-887 / DSM 12427 / ZAS-2</strain>
    </source>
</reference>
<dbReference type="InterPro" id="IPR036388">
    <property type="entry name" value="WH-like_DNA-bd_sf"/>
</dbReference>
<dbReference type="EMBL" id="CP001843">
    <property type="protein sequence ID" value="AEF85604.1"/>
    <property type="molecule type" value="Genomic_DNA"/>
</dbReference>
<keyword evidence="2" id="KW-0238">DNA-binding</keyword>
<dbReference type="InterPro" id="IPR029016">
    <property type="entry name" value="GAF-like_dom_sf"/>
</dbReference>
<feature type="domain" description="IclR-ED" evidence="5">
    <location>
        <begin position="69"/>
        <end position="255"/>
    </location>
</feature>
<keyword evidence="7" id="KW-1185">Reference proteome</keyword>
<dbReference type="PROSITE" id="PS51077">
    <property type="entry name" value="HTH_ICLR"/>
    <property type="match status" value="1"/>
</dbReference>
<dbReference type="Gene3D" id="1.10.10.10">
    <property type="entry name" value="Winged helix-like DNA-binding domain superfamily/Winged helix DNA-binding domain"/>
    <property type="match status" value="1"/>
</dbReference>
<evidence type="ECO:0000313" key="6">
    <source>
        <dbReference type="EMBL" id="AEF85604.1"/>
    </source>
</evidence>
<dbReference type="PANTHER" id="PTHR30136">
    <property type="entry name" value="HELIX-TURN-HELIX TRANSCRIPTIONAL REGULATOR, ICLR FAMILY"/>
    <property type="match status" value="1"/>
</dbReference>
<dbReference type="Pfam" id="PF09339">
    <property type="entry name" value="HTH_IclR"/>
    <property type="match status" value="1"/>
</dbReference>
<sequence>MDTNEKVSAVARTMAILEILSKDDQLGVSEIARRSGLNKSTVFRFLSTLSQLGYVYRDAANDRYGLSLKLNALVGIRSSSRDILRYASSPLDFLAKETGETIHLAILEDGELVYLRKIESAHSLRVVSMTSSVGDSVPMYCTGLGKAILAWFSVAEQEKYIAHQVFTKYTETTIVDGPSLLKELGQIKDCGYAFDRQEHEQGVVCVAAPVFTSGQLPIAAVSIAGPSIRMREEILPRYIDLILSVTKEISEKLGTMSSEDENLPVFSEPELK</sequence>
<proteinExistence type="predicted"/>
<dbReference type="Proteomes" id="UP000009223">
    <property type="component" value="Chromosome"/>
</dbReference>
<dbReference type="InterPro" id="IPR036390">
    <property type="entry name" value="WH_DNA-bd_sf"/>
</dbReference>
<dbReference type="InterPro" id="IPR005471">
    <property type="entry name" value="Tscrpt_reg_IclR_N"/>
</dbReference>
<keyword evidence="1" id="KW-0805">Transcription regulation</keyword>
<name>F5YNJ3_TREPZ</name>
<dbReference type="GO" id="GO:0003677">
    <property type="term" value="F:DNA binding"/>
    <property type="evidence" value="ECO:0007669"/>
    <property type="project" value="UniProtKB-KW"/>
</dbReference>
<dbReference type="GO" id="GO:0045892">
    <property type="term" value="P:negative regulation of DNA-templated transcription"/>
    <property type="evidence" value="ECO:0007669"/>
    <property type="project" value="TreeGrafter"/>
</dbReference>
<dbReference type="SUPFAM" id="SSF55781">
    <property type="entry name" value="GAF domain-like"/>
    <property type="match status" value="1"/>
</dbReference>
<protein>
    <submittedName>
        <fullName evidence="6">Transcriptional regulator, IclR family</fullName>
    </submittedName>
</protein>
<dbReference type="Gene3D" id="3.30.450.40">
    <property type="match status" value="1"/>
</dbReference>
<dbReference type="InterPro" id="IPR050707">
    <property type="entry name" value="HTH_MetabolicPath_Reg"/>
</dbReference>
<reference evidence="7" key="1">
    <citation type="submission" date="2009-12" db="EMBL/GenBank/DDBJ databases">
        <title>Complete sequence of Treponema primitia strain ZAS-2.</title>
        <authorList>
            <person name="Tetu S.G."/>
            <person name="Matson E."/>
            <person name="Ren Q."/>
            <person name="Seshadri R."/>
            <person name="Elbourne L."/>
            <person name="Hassan K.A."/>
            <person name="Durkin A."/>
            <person name="Radune D."/>
            <person name="Mohamoud Y."/>
            <person name="Shay R."/>
            <person name="Jin S."/>
            <person name="Zhang X."/>
            <person name="Lucey K."/>
            <person name="Ballor N.R."/>
            <person name="Ottesen E."/>
            <person name="Rosenthal R."/>
            <person name="Allen A."/>
            <person name="Leadbetter J.R."/>
            <person name="Paulsen I.T."/>
        </authorList>
    </citation>
    <scope>NUCLEOTIDE SEQUENCE [LARGE SCALE GENOMIC DNA]</scope>
    <source>
        <strain evidence="7">ATCC BAA-887 / DSM 12427 / ZAS-2</strain>
    </source>
</reference>
<dbReference type="GO" id="GO:0003700">
    <property type="term" value="F:DNA-binding transcription factor activity"/>
    <property type="evidence" value="ECO:0007669"/>
    <property type="project" value="TreeGrafter"/>
</dbReference>
<organism evidence="6 7">
    <name type="scientific">Treponema primitia (strain ATCC BAA-887 / DSM 12427 / ZAS-2)</name>
    <dbReference type="NCBI Taxonomy" id="545694"/>
    <lineage>
        <taxon>Bacteria</taxon>
        <taxon>Pseudomonadati</taxon>
        <taxon>Spirochaetota</taxon>
        <taxon>Spirochaetia</taxon>
        <taxon>Spirochaetales</taxon>
        <taxon>Treponemataceae</taxon>
        <taxon>Treponema</taxon>
    </lineage>
</organism>
<feature type="domain" description="HTH iclR-type" evidence="4">
    <location>
        <begin position="7"/>
        <end position="68"/>
    </location>
</feature>
<evidence type="ECO:0000256" key="3">
    <source>
        <dbReference type="ARBA" id="ARBA00023163"/>
    </source>
</evidence>
<dbReference type="AlphaFoldDB" id="F5YNJ3"/>
<evidence type="ECO:0000256" key="2">
    <source>
        <dbReference type="ARBA" id="ARBA00023125"/>
    </source>
</evidence>
<dbReference type="PANTHER" id="PTHR30136:SF24">
    <property type="entry name" value="HTH-TYPE TRANSCRIPTIONAL REPRESSOR ALLR"/>
    <property type="match status" value="1"/>
</dbReference>
<accession>F5YNJ3</accession>
<dbReference type="PROSITE" id="PS51078">
    <property type="entry name" value="ICLR_ED"/>
    <property type="match status" value="1"/>
</dbReference>
<dbReference type="Pfam" id="PF01614">
    <property type="entry name" value="IclR_C"/>
    <property type="match status" value="1"/>
</dbReference>
<gene>
    <name evidence="6" type="ordered locus">TREPR_2990</name>
</gene>